<reference evidence="2" key="1">
    <citation type="submission" date="2023-08" db="EMBL/GenBank/DDBJ databases">
        <title>Black Yeasts Isolated from many extreme environments.</title>
        <authorList>
            <person name="Coleine C."/>
            <person name="Stajich J.E."/>
            <person name="Selbmann L."/>
        </authorList>
    </citation>
    <scope>NUCLEOTIDE SEQUENCE</scope>
    <source>
        <strain evidence="2">CCFEE 5401</strain>
    </source>
</reference>
<dbReference type="PANTHER" id="PTHR34755">
    <property type="entry name" value="SERINE/ARGININE REPETITIVE MATRIX PROTEIN 3-RELATED"/>
    <property type="match status" value="1"/>
</dbReference>
<feature type="compositionally biased region" description="Acidic residues" evidence="1">
    <location>
        <begin position="788"/>
        <end position="807"/>
    </location>
</feature>
<feature type="region of interest" description="Disordered" evidence="1">
    <location>
        <begin position="1"/>
        <end position="208"/>
    </location>
</feature>
<dbReference type="InterPro" id="IPR052109">
    <property type="entry name" value="SRRM_Domain-Containing"/>
</dbReference>
<feature type="compositionally biased region" description="Basic and acidic residues" evidence="1">
    <location>
        <begin position="123"/>
        <end position="142"/>
    </location>
</feature>
<feature type="region of interest" description="Disordered" evidence="1">
    <location>
        <begin position="652"/>
        <end position="760"/>
    </location>
</feature>
<feature type="compositionally biased region" description="Acidic residues" evidence="1">
    <location>
        <begin position="742"/>
        <end position="753"/>
    </location>
</feature>
<dbReference type="EMBL" id="JAVRRL010000068">
    <property type="protein sequence ID" value="KAK5109210.1"/>
    <property type="molecule type" value="Genomic_DNA"/>
</dbReference>
<gene>
    <name evidence="2" type="ORF">LTR62_007192</name>
</gene>
<accession>A0AAN7TMH5</accession>
<comment type="caution">
    <text evidence="2">The sequence shown here is derived from an EMBL/GenBank/DDBJ whole genome shotgun (WGS) entry which is preliminary data.</text>
</comment>
<dbReference type="PANTHER" id="PTHR34755:SF4">
    <property type="entry name" value="F-BOX DOMAIN-CONTAINING PROTEIN"/>
    <property type="match status" value="1"/>
</dbReference>
<dbReference type="Gene3D" id="3.80.10.10">
    <property type="entry name" value="Ribonuclease Inhibitor"/>
    <property type="match status" value="1"/>
</dbReference>
<dbReference type="InterPro" id="IPR032675">
    <property type="entry name" value="LRR_dom_sf"/>
</dbReference>
<proteinExistence type="predicted"/>
<feature type="compositionally biased region" description="Acidic residues" evidence="1">
    <location>
        <begin position="35"/>
        <end position="50"/>
    </location>
</feature>
<dbReference type="Proteomes" id="UP001310890">
    <property type="component" value="Unassembled WGS sequence"/>
</dbReference>
<dbReference type="AlphaFoldDB" id="A0AAN7TMH5"/>
<feature type="compositionally biased region" description="Acidic residues" evidence="1">
    <location>
        <begin position="84"/>
        <end position="97"/>
    </location>
</feature>
<organism evidence="2 3">
    <name type="scientific">Meristemomyces frigidus</name>
    <dbReference type="NCBI Taxonomy" id="1508187"/>
    <lineage>
        <taxon>Eukaryota</taxon>
        <taxon>Fungi</taxon>
        <taxon>Dikarya</taxon>
        <taxon>Ascomycota</taxon>
        <taxon>Pezizomycotina</taxon>
        <taxon>Dothideomycetes</taxon>
        <taxon>Dothideomycetidae</taxon>
        <taxon>Mycosphaerellales</taxon>
        <taxon>Teratosphaeriaceae</taxon>
        <taxon>Meristemomyces</taxon>
    </lineage>
</organism>
<evidence type="ECO:0000313" key="2">
    <source>
        <dbReference type="EMBL" id="KAK5109210.1"/>
    </source>
</evidence>
<evidence type="ECO:0000256" key="1">
    <source>
        <dbReference type="SAM" id="MobiDB-lite"/>
    </source>
</evidence>
<feature type="compositionally biased region" description="Basic residues" evidence="1">
    <location>
        <begin position="143"/>
        <end position="159"/>
    </location>
</feature>
<name>A0AAN7TMH5_9PEZI</name>
<dbReference type="SUPFAM" id="SSF52047">
    <property type="entry name" value="RNI-like"/>
    <property type="match status" value="1"/>
</dbReference>
<evidence type="ECO:0000313" key="3">
    <source>
        <dbReference type="Proteomes" id="UP001310890"/>
    </source>
</evidence>
<protein>
    <submittedName>
        <fullName evidence="2">Uncharacterized protein</fullName>
    </submittedName>
</protein>
<feature type="region of interest" description="Disordered" evidence="1">
    <location>
        <begin position="778"/>
        <end position="814"/>
    </location>
</feature>
<sequence>MAATRTGRHSAAVEDGASKKRSLRGSAPSRSYADPDTDEEDGIEDNDEEVASPPAPRKTSTRPPRSSRPPRRSTTQARKRYAELDTDDESEDDDAEFEPEHASPRRTATATLRSTRRQSWRTVRREVELDGDERQADEEARQLRRAARPPARKRQKTSRRSQPQGRGKTNLDKSKKIAKLSLSNIGKKRRWNTAGATPKREFTGPSDGMKPDWTSLPISVLRDMFIFASRPVHEQTRVASANVDWLMKTARVCPAFTIPALEAYYLSPALHTNLQPHHLLELLQIPSEKQYMNYKVKIKSLSIDVRRLAYTATGKGLFDISLLTQQCQQLQHLEISHPVDEPPFRPINIRPWHYPSDLFDRLEQHDIRLRSWRWSRNMIPVPNADKMYEFMMKTHTSRAFERLEKLTVCGYDWNDSAEPVELEDDAIPAAAAPGLATSISLLAALKDLTFISCEVLVDKFLERLPPNLERLEITNCLELTSTILHSYLLTHGSQLRELVLNHNSALNLTFLTSLKAACPRLEILKMDLRYYSEKINSNDAEPLYDELLGNDDIPTWPPTLRHLELTQLQRWEAEAAEHLFQSLVDSSPDLPDLRKLILHSHIDIPWRQRAAFRDQWIDRLQHVYARRAEAPNPYLGSKKMFRQWKQAQAGGWKIEGSSAGKAKLDDPEDEDEEFLVGSSVRDVVMPPAKEHEGDTDVFSESSPEKKDVQPGTDDGVPRIRRSTRVAESVVRHSLPASSAESQSDDGEAEDEINDDGRNTLQIQGLCTIVDIRIDNQRPRETEFTIGDFLDEERSGDEEWNESGDDGEERGGYAW</sequence>